<dbReference type="GO" id="GO:0005634">
    <property type="term" value="C:nucleus"/>
    <property type="evidence" value="ECO:0007669"/>
    <property type="project" value="UniProtKB-SubCell"/>
</dbReference>
<evidence type="ECO:0000313" key="11">
    <source>
        <dbReference type="Proteomes" id="UP000307173"/>
    </source>
</evidence>
<feature type="compositionally biased region" description="Low complexity" evidence="8">
    <location>
        <begin position="127"/>
        <end position="140"/>
    </location>
</feature>
<evidence type="ECO:0000256" key="1">
    <source>
        <dbReference type="ARBA" id="ARBA00004123"/>
    </source>
</evidence>
<evidence type="ECO:0000256" key="3">
    <source>
        <dbReference type="ARBA" id="ARBA00022737"/>
    </source>
</evidence>
<evidence type="ECO:0000313" key="10">
    <source>
        <dbReference type="EMBL" id="TID21062.1"/>
    </source>
</evidence>
<evidence type="ECO:0000256" key="7">
    <source>
        <dbReference type="PROSITE-ProRule" id="PRU00042"/>
    </source>
</evidence>
<feature type="compositionally biased region" description="Pro residues" evidence="8">
    <location>
        <begin position="105"/>
        <end position="114"/>
    </location>
</feature>
<comment type="caution">
    <text evidence="10">The sequence shown here is derived from an EMBL/GenBank/DDBJ whole genome shotgun (WGS) entry which is preliminary data.</text>
</comment>
<gene>
    <name evidence="10" type="ORF">CANINC_003522</name>
</gene>
<dbReference type="PANTHER" id="PTHR24388:SF54">
    <property type="entry name" value="PROTEIN ESCARGOT"/>
    <property type="match status" value="1"/>
</dbReference>
<evidence type="ECO:0000259" key="9">
    <source>
        <dbReference type="PROSITE" id="PS50157"/>
    </source>
</evidence>
<feature type="compositionally biased region" description="Basic residues" evidence="8">
    <location>
        <begin position="35"/>
        <end position="54"/>
    </location>
</feature>
<feature type="compositionally biased region" description="Low complexity" evidence="8">
    <location>
        <begin position="21"/>
        <end position="34"/>
    </location>
</feature>
<evidence type="ECO:0000256" key="6">
    <source>
        <dbReference type="ARBA" id="ARBA00023242"/>
    </source>
</evidence>
<feature type="compositionally biased region" description="Low complexity" evidence="8">
    <location>
        <begin position="67"/>
        <end position="80"/>
    </location>
</feature>
<dbReference type="Proteomes" id="UP000307173">
    <property type="component" value="Unassembled WGS sequence"/>
</dbReference>
<evidence type="ECO:0000256" key="5">
    <source>
        <dbReference type="ARBA" id="ARBA00022833"/>
    </source>
</evidence>
<evidence type="ECO:0000256" key="2">
    <source>
        <dbReference type="ARBA" id="ARBA00022723"/>
    </source>
</evidence>
<keyword evidence="6" id="KW-0539">Nucleus</keyword>
<proteinExistence type="predicted"/>
<dbReference type="Pfam" id="PF00096">
    <property type="entry name" value="zf-C2H2"/>
    <property type="match status" value="2"/>
</dbReference>
<keyword evidence="2" id="KW-0479">Metal-binding</keyword>
<accession>A0A4T0WYG4</accession>
<organism evidence="10 11">
    <name type="scientific">Pichia inconspicua</name>
    <dbReference type="NCBI Taxonomy" id="52247"/>
    <lineage>
        <taxon>Eukaryota</taxon>
        <taxon>Fungi</taxon>
        <taxon>Dikarya</taxon>
        <taxon>Ascomycota</taxon>
        <taxon>Saccharomycotina</taxon>
        <taxon>Pichiomycetes</taxon>
        <taxon>Pichiales</taxon>
        <taxon>Pichiaceae</taxon>
        <taxon>Pichia</taxon>
    </lineage>
</organism>
<dbReference type="InterPro" id="IPR036236">
    <property type="entry name" value="Znf_C2H2_sf"/>
</dbReference>
<dbReference type="GO" id="GO:0008270">
    <property type="term" value="F:zinc ion binding"/>
    <property type="evidence" value="ECO:0007669"/>
    <property type="project" value="UniProtKB-KW"/>
</dbReference>
<keyword evidence="3" id="KW-0677">Repeat</keyword>
<dbReference type="PROSITE" id="PS50157">
    <property type="entry name" value="ZINC_FINGER_C2H2_2"/>
    <property type="match status" value="2"/>
</dbReference>
<dbReference type="EMBL" id="SELW01000566">
    <property type="protein sequence ID" value="TID21062.1"/>
    <property type="molecule type" value="Genomic_DNA"/>
</dbReference>
<dbReference type="PROSITE" id="PS00028">
    <property type="entry name" value="ZINC_FINGER_C2H2_1"/>
    <property type="match status" value="2"/>
</dbReference>
<dbReference type="PANTHER" id="PTHR24388">
    <property type="entry name" value="ZINC FINGER PROTEIN"/>
    <property type="match status" value="1"/>
</dbReference>
<protein>
    <recommendedName>
        <fullName evidence="9">C2H2-type domain-containing protein</fullName>
    </recommendedName>
</protein>
<dbReference type="SMART" id="SM00355">
    <property type="entry name" value="ZnF_C2H2"/>
    <property type="match status" value="2"/>
</dbReference>
<dbReference type="InterPro" id="IPR013087">
    <property type="entry name" value="Znf_C2H2_type"/>
</dbReference>
<feature type="region of interest" description="Disordered" evidence="8">
    <location>
        <begin position="1"/>
        <end position="84"/>
    </location>
</feature>
<dbReference type="OrthoDB" id="3437960at2759"/>
<reference evidence="10 11" key="1">
    <citation type="journal article" date="2019" name="Front. Genet.">
        <title>Whole-Genome Sequencing of the Opportunistic Yeast Pathogen Candida inconspicua Uncovers Its Hybrid Origin.</title>
        <authorList>
            <person name="Mixao V."/>
            <person name="Hansen A.P."/>
            <person name="Saus E."/>
            <person name="Boekhout T."/>
            <person name="Lass-Florl C."/>
            <person name="Gabaldon T."/>
        </authorList>
    </citation>
    <scope>NUCLEOTIDE SEQUENCE [LARGE SCALE GENOMIC DNA]</scope>
    <source>
        <strain evidence="10 11">CBS 180</strain>
    </source>
</reference>
<dbReference type="InterPro" id="IPR050527">
    <property type="entry name" value="Snail/Krueppel_Znf"/>
</dbReference>
<dbReference type="GO" id="GO:0000978">
    <property type="term" value="F:RNA polymerase II cis-regulatory region sequence-specific DNA binding"/>
    <property type="evidence" value="ECO:0007669"/>
    <property type="project" value="TreeGrafter"/>
</dbReference>
<feature type="domain" description="C2H2-type" evidence="9">
    <location>
        <begin position="364"/>
        <end position="391"/>
    </location>
</feature>
<dbReference type="FunFam" id="3.30.160.60:FF:000100">
    <property type="entry name" value="Zinc finger 45-like"/>
    <property type="match status" value="1"/>
</dbReference>
<dbReference type="FunFam" id="3.30.160.60:FF:000065">
    <property type="entry name" value="B-cell CLL/lymphoma 6, member B"/>
    <property type="match status" value="1"/>
</dbReference>
<feature type="compositionally biased region" description="Low complexity" evidence="8">
    <location>
        <begin position="334"/>
        <end position="360"/>
    </location>
</feature>
<dbReference type="GO" id="GO:0000981">
    <property type="term" value="F:DNA-binding transcription factor activity, RNA polymerase II-specific"/>
    <property type="evidence" value="ECO:0007669"/>
    <property type="project" value="TreeGrafter"/>
</dbReference>
<name>A0A4T0WYG4_9ASCO</name>
<keyword evidence="4 7" id="KW-0863">Zinc-finger</keyword>
<dbReference type="STRING" id="52247.A0A4T0WYG4"/>
<keyword evidence="5" id="KW-0862">Zinc</keyword>
<dbReference type="AlphaFoldDB" id="A0A4T0WYG4"/>
<sequence>MTSVQSPRKDTTETVPVNTAQQQQQQQQQQQNIQHRQHHPQTRQIQHQHQHQHQHQQPPDMGQALQSPSSASAPAPSSASVAESHVLEALSRLRSASADSTAPLPTSPSPPPSANSPSPVHANIPANNNNNNNTTTTTTTPEVTCFGSIPGSAETFGCGNRFPSAAQLQAHLDDVSNKCIIPYTNWYLANHEGEDVKSWQIVASAVDNITSSLNSNFTNNTNTNNTTTTTTSDSFDTAAIDPAFAESTNDDNSVNYWGTVMEKNIAAAAAAAAAAAVSSNSNLPNKITISDLVQATMKVEADEAAKSKRITKRSRIRNEPTAAPDTKRKRNIPSSSSSSTTTTNNTTSSSSSSSSSFSKSNKIFTCDFCSKKFTRKSNLDSHLITHSSEKPHPCSQCGKPFARLSDRTRHEATTHGNSKIFQCRGSNKSNSTEWGCGHFYSRADGLRKHFKSAAGKLCLQSFLSTQNNGQLQSNSHADQLQNVEAAIRNVREHCGW</sequence>
<feature type="region of interest" description="Disordered" evidence="8">
    <location>
        <begin position="96"/>
        <end position="141"/>
    </location>
</feature>
<comment type="subcellular location">
    <subcellularLocation>
        <location evidence="1">Nucleus</location>
    </subcellularLocation>
</comment>
<feature type="domain" description="C2H2-type" evidence="9">
    <location>
        <begin position="392"/>
        <end position="420"/>
    </location>
</feature>
<dbReference type="Gene3D" id="3.30.160.60">
    <property type="entry name" value="Classic Zinc Finger"/>
    <property type="match status" value="2"/>
</dbReference>
<evidence type="ECO:0000256" key="4">
    <source>
        <dbReference type="ARBA" id="ARBA00022771"/>
    </source>
</evidence>
<dbReference type="SUPFAM" id="SSF57667">
    <property type="entry name" value="beta-beta-alpha zinc fingers"/>
    <property type="match status" value="1"/>
</dbReference>
<keyword evidence="11" id="KW-1185">Reference proteome</keyword>
<evidence type="ECO:0000256" key="8">
    <source>
        <dbReference type="SAM" id="MobiDB-lite"/>
    </source>
</evidence>
<feature type="region of interest" description="Disordered" evidence="8">
    <location>
        <begin position="301"/>
        <end position="360"/>
    </location>
</feature>